<dbReference type="EMBL" id="MFTP01000002">
    <property type="protein sequence ID" value="OGI66280.1"/>
    <property type="molecule type" value="Genomic_DNA"/>
</dbReference>
<name>A0A1F6V9F1_9BACT</name>
<dbReference type="AlphaFoldDB" id="A0A1F6V9F1"/>
<proteinExistence type="predicted"/>
<comment type="caution">
    <text evidence="1">The sequence shown here is derived from an EMBL/GenBank/DDBJ whole genome shotgun (WGS) entry which is preliminary data.</text>
</comment>
<dbReference type="Proteomes" id="UP000177370">
    <property type="component" value="Unassembled WGS sequence"/>
</dbReference>
<accession>A0A1F6V9F1</accession>
<evidence type="ECO:0000313" key="1">
    <source>
        <dbReference type="EMBL" id="OGI66280.1"/>
    </source>
</evidence>
<evidence type="ECO:0000313" key="2">
    <source>
        <dbReference type="Proteomes" id="UP000177370"/>
    </source>
</evidence>
<protein>
    <submittedName>
        <fullName evidence="1">Uncharacterized protein</fullName>
    </submittedName>
</protein>
<organism evidence="1 2">
    <name type="scientific">Candidatus Nomurabacteria bacterium RIFCSPHIGHO2_01_FULL_40_24b</name>
    <dbReference type="NCBI Taxonomy" id="1801739"/>
    <lineage>
        <taxon>Bacteria</taxon>
        <taxon>Candidatus Nomuraibacteriota</taxon>
    </lineage>
</organism>
<sequence>MVNAREGRTFYIKRLNIKNIMKDFFKKIFEKRGLSEDGINQMYLDFSAVVILTLIGVSKEKLNTTETEQASKMMEDKKIDDLFKMIQSKYSSEEWATMISEHITPICESYIEEVALPVNA</sequence>
<gene>
    <name evidence="1" type="ORF">A2647_00810</name>
</gene>
<reference evidence="1 2" key="1">
    <citation type="journal article" date="2016" name="Nat. Commun.">
        <title>Thousands of microbial genomes shed light on interconnected biogeochemical processes in an aquifer system.</title>
        <authorList>
            <person name="Anantharaman K."/>
            <person name="Brown C.T."/>
            <person name="Hug L.A."/>
            <person name="Sharon I."/>
            <person name="Castelle C.J."/>
            <person name="Probst A.J."/>
            <person name="Thomas B.C."/>
            <person name="Singh A."/>
            <person name="Wilkins M.J."/>
            <person name="Karaoz U."/>
            <person name="Brodie E.L."/>
            <person name="Williams K.H."/>
            <person name="Hubbard S.S."/>
            <person name="Banfield J.F."/>
        </authorList>
    </citation>
    <scope>NUCLEOTIDE SEQUENCE [LARGE SCALE GENOMIC DNA]</scope>
</reference>